<evidence type="ECO:0000256" key="1">
    <source>
        <dbReference type="ARBA" id="ARBA00004831"/>
    </source>
</evidence>
<dbReference type="SUPFAM" id="SSF55620">
    <property type="entry name" value="Tetrahydrobiopterin biosynthesis enzymes-like"/>
    <property type="match status" value="2"/>
</dbReference>
<gene>
    <name evidence="9" type="ORF">FB558_8329</name>
</gene>
<feature type="binding site" evidence="7">
    <location>
        <position position="165"/>
    </location>
    <ligand>
        <name>urate</name>
        <dbReference type="ChEBI" id="CHEBI:17775"/>
    </ligand>
</feature>
<name>A0A543CXL5_9PSEU</name>
<dbReference type="GO" id="GO:0004846">
    <property type="term" value="F:urate oxidase activity"/>
    <property type="evidence" value="ECO:0007669"/>
    <property type="project" value="UniProtKB-EC"/>
</dbReference>
<feature type="binding site" evidence="7">
    <location>
        <position position="62"/>
    </location>
    <ligand>
        <name>urate</name>
        <dbReference type="ChEBI" id="CHEBI:17775"/>
    </ligand>
</feature>
<comment type="pathway">
    <text evidence="1 5">Purine metabolism; urate degradation; (S)-allantoin from urate: step 1/3.</text>
</comment>
<feature type="active site" description="Charge relay system" evidence="6">
    <location>
        <position position="255"/>
    </location>
</feature>
<dbReference type="EMBL" id="VFPA01000008">
    <property type="protein sequence ID" value="TQM01811.1"/>
    <property type="molecule type" value="Genomic_DNA"/>
</dbReference>
<evidence type="ECO:0000256" key="8">
    <source>
        <dbReference type="RuleBase" id="RU004455"/>
    </source>
</evidence>
<evidence type="ECO:0000256" key="7">
    <source>
        <dbReference type="PIRSR" id="PIRSR000241-2"/>
    </source>
</evidence>
<dbReference type="AlphaFoldDB" id="A0A543CXL5"/>
<feature type="binding site" evidence="7">
    <location>
        <position position="63"/>
    </location>
    <ligand>
        <name>urate</name>
        <dbReference type="ChEBI" id="CHEBI:17775"/>
    </ligand>
</feature>
<dbReference type="NCBIfam" id="TIGR03383">
    <property type="entry name" value="urate_oxi"/>
    <property type="match status" value="1"/>
</dbReference>
<dbReference type="PROSITE" id="PS00366">
    <property type="entry name" value="URICASE"/>
    <property type="match status" value="1"/>
</dbReference>
<feature type="binding site" evidence="7">
    <location>
        <position position="62"/>
    </location>
    <ligand>
        <name>5-hydroxyisourate</name>
        <dbReference type="ChEBI" id="CHEBI:18072"/>
    </ligand>
</feature>
<feature type="binding site" evidence="7">
    <location>
        <position position="62"/>
    </location>
    <ligand>
        <name>O2</name>
        <dbReference type="ChEBI" id="CHEBI:15379"/>
    </ligand>
</feature>
<dbReference type="PIRSF" id="PIRSF000241">
    <property type="entry name" value="Urate_oxidase"/>
    <property type="match status" value="1"/>
</dbReference>
<evidence type="ECO:0000256" key="4">
    <source>
        <dbReference type="ARBA" id="ARBA00023002"/>
    </source>
</evidence>
<feature type="binding site" evidence="7">
    <location>
        <position position="182"/>
    </location>
    <ligand>
        <name>urate</name>
        <dbReference type="ChEBI" id="CHEBI:17775"/>
    </ligand>
</feature>
<keyword evidence="10" id="KW-1185">Reference proteome</keyword>
<sequence length="305" mass="33321">MATTLGHHKLGHNQYGKAETRVVRVFRDSDVHELVDYNVSVALSGDFADTHLTGDNSLVLTTDAVKNTVNAYAKEAGEAVRDPESFGIALARHFVDDIPQVDRASVLLEAYPWDRLHHAGTPHPHAFSRRGAYTRTATVTAETDRVWVVSGIADLVVLKTTDSEFHSFYEDAYTTLAPTTDRIMATQVTAQWHHTDAGPGAGWGASFEEVHRVLTDTFAGHHSLALQQTLYAIGEAVLDAQPGIGEIRFSLPNKHHFLVDLAPFGLKNPGEVFHAADRPYGLIEATVRRDGTPDPGPAFDPGLGW</sequence>
<feature type="binding site" evidence="7">
    <location>
        <position position="165"/>
    </location>
    <ligand>
        <name>5-hydroxyisourate</name>
        <dbReference type="ChEBI" id="CHEBI:18072"/>
    </ligand>
</feature>
<proteinExistence type="inferred from homology"/>
<feature type="binding site" evidence="7">
    <location>
        <position position="182"/>
    </location>
    <ligand>
        <name>5-hydroxyisourate</name>
        <dbReference type="ChEBI" id="CHEBI:18072"/>
    </ligand>
</feature>
<organism evidence="9 10">
    <name type="scientific">Pseudonocardia kunmingensis</name>
    <dbReference type="NCBI Taxonomy" id="630975"/>
    <lineage>
        <taxon>Bacteria</taxon>
        <taxon>Bacillati</taxon>
        <taxon>Actinomycetota</taxon>
        <taxon>Actinomycetes</taxon>
        <taxon>Pseudonocardiales</taxon>
        <taxon>Pseudonocardiaceae</taxon>
        <taxon>Pseudonocardia</taxon>
    </lineage>
</organism>
<evidence type="ECO:0000313" key="10">
    <source>
        <dbReference type="Proteomes" id="UP000315677"/>
    </source>
</evidence>
<dbReference type="OrthoDB" id="9809009at2"/>
<dbReference type="PANTHER" id="PTHR42874">
    <property type="entry name" value="URICASE"/>
    <property type="match status" value="1"/>
</dbReference>
<dbReference type="Pfam" id="PF01014">
    <property type="entry name" value="Uricase"/>
    <property type="match status" value="2"/>
</dbReference>
<evidence type="ECO:0000256" key="5">
    <source>
        <dbReference type="PIRNR" id="PIRNR000241"/>
    </source>
</evidence>
<dbReference type="RefSeq" id="WP_142064708.1">
    <property type="nucleotide sequence ID" value="NZ_VFPA01000008.1"/>
</dbReference>
<protein>
    <recommendedName>
        <fullName evidence="5 8">Uricase</fullName>
        <ecNumber evidence="5 8">1.7.3.3</ecNumber>
    </recommendedName>
    <alternativeName>
        <fullName evidence="5">Urate oxidase</fullName>
    </alternativeName>
</protein>
<comment type="function">
    <text evidence="5 8">Catalyzes the oxidation of uric acid to 5-hydroxyisourate, which is further processed to form (S)-allantoin.</text>
</comment>
<dbReference type="GO" id="GO:0019628">
    <property type="term" value="P:urate catabolic process"/>
    <property type="evidence" value="ECO:0007669"/>
    <property type="project" value="UniProtKB-UniPathway"/>
</dbReference>
<keyword evidence="4 5" id="KW-0560">Oxidoreductase</keyword>
<dbReference type="PRINTS" id="PR00093">
    <property type="entry name" value="URICASE"/>
</dbReference>
<dbReference type="InterPro" id="IPR019842">
    <property type="entry name" value="Uricase_CS"/>
</dbReference>
<evidence type="ECO:0000313" key="9">
    <source>
        <dbReference type="EMBL" id="TQM01811.1"/>
    </source>
</evidence>
<dbReference type="Proteomes" id="UP000315677">
    <property type="component" value="Unassembled WGS sequence"/>
</dbReference>
<evidence type="ECO:0000256" key="6">
    <source>
        <dbReference type="PIRSR" id="PIRSR000241-1"/>
    </source>
</evidence>
<dbReference type="InterPro" id="IPR002042">
    <property type="entry name" value="Uricase"/>
</dbReference>
<evidence type="ECO:0000256" key="3">
    <source>
        <dbReference type="ARBA" id="ARBA00022631"/>
    </source>
</evidence>
<accession>A0A543CXL5</accession>
<feature type="binding site" evidence="7">
    <location>
        <position position="227"/>
    </location>
    <ligand>
        <name>5-hydroxyisourate</name>
        <dbReference type="ChEBI" id="CHEBI:18072"/>
    </ligand>
</feature>
<dbReference type="Gene3D" id="3.10.270.10">
    <property type="entry name" value="Urate Oxidase"/>
    <property type="match status" value="1"/>
</dbReference>
<dbReference type="PANTHER" id="PTHR42874:SF1">
    <property type="entry name" value="URICASE"/>
    <property type="match status" value="1"/>
</dbReference>
<evidence type="ECO:0000256" key="2">
    <source>
        <dbReference type="ARBA" id="ARBA00009760"/>
    </source>
</evidence>
<feature type="binding site" evidence="7">
    <location>
        <position position="253"/>
    </location>
    <ligand>
        <name>urate</name>
        <dbReference type="ChEBI" id="CHEBI:17775"/>
    </ligand>
</feature>
<dbReference type="EC" id="1.7.3.3" evidence="5 8"/>
<keyword evidence="3 5" id="KW-0659">Purine metabolism</keyword>
<feature type="binding site" evidence="7">
    <location>
        <position position="227"/>
    </location>
    <ligand>
        <name>urate</name>
        <dbReference type="ChEBI" id="CHEBI:17775"/>
    </ligand>
</feature>
<dbReference type="GO" id="GO:0006144">
    <property type="term" value="P:purine nucleobase metabolic process"/>
    <property type="evidence" value="ECO:0007669"/>
    <property type="project" value="UniProtKB-KW"/>
</dbReference>
<feature type="binding site" evidence="7">
    <location>
        <position position="63"/>
    </location>
    <ligand>
        <name>5-hydroxyisourate</name>
        <dbReference type="ChEBI" id="CHEBI:18072"/>
    </ligand>
</feature>
<comment type="caution">
    <text evidence="9">The sequence shown here is derived from an EMBL/GenBank/DDBJ whole genome shotgun (WGS) entry which is preliminary data.</text>
</comment>
<feature type="active site" description="Charge relay system" evidence="6">
    <location>
        <position position="17"/>
    </location>
</feature>
<reference evidence="9 10" key="1">
    <citation type="submission" date="2019-06" db="EMBL/GenBank/DDBJ databases">
        <title>Sequencing the genomes of 1000 actinobacteria strains.</title>
        <authorList>
            <person name="Klenk H.-P."/>
        </authorList>
    </citation>
    <scope>NUCLEOTIDE SEQUENCE [LARGE SCALE GENOMIC DNA]</scope>
    <source>
        <strain evidence="9 10">DSM 45301</strain>
    </source>
</reference>
<comment type="similarity">
    <text evidence="2 5 8">Belongs to the uricase family.</text>
</comment>
<dbReference type="UniPathway" id="UPA00394">
    <property type="reaction ID" value="UER00650"/>
</dbReference>
<feature type="binding site" evidence="7">
    <location>
        <position position="253"/>
    </location>
    <ligand>
        <name>O2</name>
        <dbReference type="ChEBI" id="CHEBI:15379"/>
    </ligand>
</feature>
<feature type="active site" description="Charge relay system" evidence="6">
    <location>
        <position position="62"/>
    </location>
</feature>
<comment type="catalytic activity">
    <reaction evidence="5 8">
        <text>urate + O2 + H2O = 5-hydroxyisourate + H2O2</text>
        <dbReference type="Rhea" id="RHEA:21368"/>
        <dbReference type="ChEBI" id="CHEBI:15377"/>
        <dbReference type="ChEBI" id="CHEBI:15379"/>
        <dbReference type="ChEBI" id="CHEBI:16240"/>
        <dbReference type="ChEBI" id="CHEBI:17775"/>
        <dbReference type="ChEBI" id="CHEBI:18072"/>
        <dbReference type="EC" id="1.7.3.3"/>
    </reaction>
</comment>
<feature type="binding site" evidence="7">
    <location>
        <position position="253"/>
    </location>
    <ligand>
        <name>5-hydroxyisourate</name>
        <dbReference type="ChEBI" id="CHEBI:18072"/>
    </ligand>
</feature>